<evidence type="ECO:0008006" key="12">
    <source>
        <dbReference type="Google" id="ProtNLM"/>
    </source>
</evidence>
<keyword evidence="4" id="KW-0547">Nucleotide-binding</keyword>
<dbReference type="GO" id="GO:0004674">
    <property type="term" value="F:protein serine/threonine kinase activity"/>
    <property type="evidence" value="ECO:0007669"/>
    <property type="project" value="UniProtKB-KW"/>
</dbReference>
<dbReference type="Proteomes" id="UP000692954">
    <property type="component" value="Unassembled WGS sequence"/>
</dbReference>
<dbReference type="CDD" id="cd00051">
    <property type="entry name" value="EFh"/>
    <property type="match status" value="1"/>
</dbReference>
<evidence type="ECO:0000259" key="9">
    <source>
        <dbReference type="PROSITE" id="PS50222"/>
    </source>
</evidence>
<keyword evidence="6" id="KW-0067">ATP-binding</keyword>
<dbReference type="FunFam" id="1.10.510.10:FF:000726">
    <property type="entry name" value="Calcium-dependent protein kinase, putative"/>
    <property type="match status" value="1"/>
</dbReference>
<dbReference type="PROSITE" id="PS50011">
    <property type="entry name" value="PROTEIN_KINASE_DOM"/>
    <property type="match status" value="1"/>
</dbReference>
<dbReference type="InterPro" id="IPR050205">
    <property type="entry name" value="CDPK_Ser/Thr_kinases"/>
</dbReference>
<dbReference type="Pfam" id="PF13499">
    <property type="entry name" value="EF-hand_7"/>
    <property type="match status" value="1"/>
</dbReference>
<evidence type="ECO:0000256" key="5">
    <source>
        <dbReference type="ARBA" id="ARBA00022777"/>
    </source>
</evidence>
<dbReference type="FunFam" id="3.30.200.20:FF:000634">
    <property type="entry name" value="Calcium-dependent protein kinase, putative"/>
    <property type="match status" value="1"/>
</dbReference>
<dbReference type="PROSITE" id="PS00018">
    <property type="entry name" value="EF_HAND_1"/>
    <property type="match status" value="1"/>
</dbReference>
<proteinExistence type="inferred from homology"/>
<organism evidence="10 11">
    <name type="scientific">Paramecium sonneborni</name>
    <dbReference type="NCBI Taxonomy" id="65129"/>
    <lineage>
        <taxon>Eukaryota</taxon>
        <taxon>Sar</taxon>
        <taxon>Alveolata</taxon>
        <taxon>Ciliophora</taxon>
        <taxon>Intramacronucleata</taxon>
        <taxon>Oligohymenophorea</taxon>
        <taxon>Peniculida</taxon>
        <taxon>Parameciidae</taxon>
        <taxon>Paramecium</taxon>
    </lineage>
</organism>
<feature type="domain" description="Protein kinase" evidence="8">
    <location>
        <begin position="35"/>
        <end position="294"/>
    </location>
</feature>
<evidence type="ECO:0000259" key="8">
    <source>
        <dbReference type="PROSITE" id="PS50011"/>
    </source>
</evidence>
<comment type="similarity">
    <text evidence="7">Belongs to the protein kinase superfamily. Ser/Thr protein kinase family. CDPK subfamily.</text>
</comment>
<dbReference type="EMBL" id="CAJJDN010000012">
    <property type="protein sequence ID" value="CAD8058150.1"/>
    <property type="molecule type" value="Genomic_DNA"/>
</dbReference>
<name>A0A8S1KRM8_9CILI</name>
<dbReference type="Pfam" id="PF00069">
    <property type="entry name" value="Pkinase"/>
    <property type="match status" value="1"/>
</dbReference>
<dbReference type="PROSITE" id="PS50222">
    <property type="entry name" value="EF_HAND_2"/>
    <property type="match status" value="3"/>
</dbReference>
<keyword evidence="11" id="KW-1185">Reference proteome</keyword>
<feature type="domain" description="EF-hand" evidence="9">
    <location>
        <begin position="482"/>
        <end position="517"/>
    </location>
</feature>
<dbReference type="SMART" id="SM00220">
    <property type="entry name" value="S_TKc"/>
    <property type="match status" value="1"/>
</dbReference>
<dbReference type="FunFam" id="1.10.238.10:FF:000382">
    <property type="entry name" value="Uncharacterized protein"/>
    <property type="match status" value="1"/>
</dbReference>
<gene>
    <name evidence="10" type="ORF">PSON_ATCC_30995.1.T0120055</name>
</gene>
<feature type="domain" description="EF-hand" evidence="9">
    <location>
        <begin position="360"/>
        <end position="395"/>
    </location>
</feature>
<dbReference type="PANTHER" id="PTHR24349">
    <property type="entry name" value="SERINE/THREONINE-PROTEIN KINASE"/>
    <property type="match status" value="1"/>
</dbReference>
<dbReference type="SMART" id="SM00054">
    <property type="entry name" value="EFh"/>
    <property type="match status" value="2"/>
</dbReference>
<evidence type="ECO:0000313" key="10">
    <source>
        <dbReference type="EMBL" id="CAD8058150.1"/>
    </source>
</evidence>
<reference evidence="10" key="1">
    <citation type="submission" date="2021-01" db="EMBL/GenBank/DDBJ databases">
        <authorList>
            <consortium name="Genoscope - CEA"/>
            <person name="William W."/>
        </authorList>
    </citation>
    <scope>NUCLEOTIDE SEQUENCE</scope>
</reference>
<sequence length="547" mass="63590">MGCCIKSNKFNKISVIKTSGGVNIFTSTTDIHQIYTFGKIMGNGVFGKVMMAKMKSNDEKLFAIKVIDKIKIKGKETQLSNEIYFLQKLDHPNIVKFYEVYQNNLNYYICMEYCGGGELVKRFPQNQNSLTEGQCQKIAFKILSAMAYMHEQGIIHRDIKPENILYSSKDLNSEPKIIDFGMAIKLDEEQSKIRMNCVGTPLYVAPEVIDGQYSDKCDIWSFGIMLFYLLCGYPPFYAGNQKDLFNNIQNQELIFDRRHWNLMSKEVKTLLKRILCKNPLVRPTAKELLKDQWFNISLEGAENKKNLRRSKTKATISMQIAPNDYFEDCRSIYQILKKYKNGAKFKKEVMKVLINLMNERDLELVKRLFQKIDEDNSGTITYCELQKAFLKEGSIVSQEEIKSLMMAIGFENENETEDCSSIKSYQSLVIKYSDFLLACIDEKKVLTKDKLFSLFKYFDTQNMNFITKENIQEVFARHGKSLTDTKINEMIFEIDPNHDYKITFDEFCQMMSTDIVTQFIEIKEGMNEKQTCTSSNIQKETKLIQFE</sequence>
<dbReference type="OrthoDB" id="40902at2759"/>
<evidence type="ECO:0000256" key="4">
    <source>
        <dbReference type="ARBA" id="ARBA00022741"/>
    </source>
</evidence>
<dbReference type="AlphaFoldDB" id="A0A8S1KRM8"/>
<evidence type="ECO:0000256" key="3">
    <source>
        <dbReference type="ARBA" id="ARBA00022679"/>
    </source>
</evidence>
<evidence type="ECO:0000313" key="11">
    <source>
        <dbReference type="Proteomes" id="UP000692954"/>
    </source>
</evidence>
<evidence type="ECO:0000256" key="6">
    <source>
        <dbReference type="ARBA" id="ARBA00022840"/>
    </source>
</evidence>
<dbReference type="CDD" id="cd05117">
    <property type="entry name" value="STKc_CAMK"/>
    <property type="match status" value="1"/>
</dbReference>
<keyword evidence="3" id="KW-0808">Transferase</keyword>
<feature type="domain" description="EF-hand" evidence="9">
    <location>
        <begin position="446"/>
        <end position="481"/>
    </location>
</feature>
<protein>
    <recommendedName>
        <fullName evidence="12">Calcium-dependent protein kinase</fullName>
    </recommendedName>
</protein>
<keyword evidence="5" id="KW-0418">Kinase</keyword>
<keyword evidence="2" id="KW-0723">Serine/threonine-protein kinase</keyword>
<comment type="cofactor">
    <cofactor evidence="1">
        <name>Mg(2+)</name>
        <dbReference type="ChEBI" id="CHEBI:18420"/>
    </cofactor>
</comment>
<dbReference type="InterPro" id="IPR018247">
    <property type="entry name" value="EF_Hand_1_Ca_BS"/>
</dbReference>
<dbReference type="InterPro" id="IPR002048">
    <property type="entry name" value="EF_hand_dom"/>
</dbReference>
<dbReference type="PROSITE" id="PS00108">
    <property type="entry name" value="PROTEIN_KINASE_ST"/>
    <property type="match status" value="1"/>
</dbReference>
<accession>A0A8S1KRM8</accession>
<evidence type="ECO:0000256" key="2">
    <source>
        <dbReference type="ARBA" id="ARBA00022527"/>
    </source>
</evidence>
<dbReference type="InterPro" id="IPR008271">
    <property type="entry name" value="Ser/Thr_kinase_AS"/>
</dbReference>
<evidence type="ECO:0000256" key="1">
    <source>
        <dbReference type="ARBA" id="ARBA00001946"/>
    </source>
</evidence>
<dbReference type="GO" id="GO:0005524">
    <property type="term" value="F:ATP binding"/>
    <property type="evidence" value="ECO:0007669"/>
    <property type="project" value="UniProtKB-KW"/>
</dbReference>
<evidence type="ECO:0000256" key="7">
    <source>
        <dbReference type="ARBA" id="ARBA00024334"/>
    </source>
</evidence>
<dbReference type="InterPro" id="IPR000719">
    <property type="entry name" value="Prot_kinase_dom"/>
</dbReference>
<comment type="caution">
    <text evidence="10">The sequence shown here is derived from an EMBL/GenBank/DDBJ whole genome shotgun (WGS) entry which is preliminary data.</text>
</comment>
<dbReference type="GO" id="GO:0005509">
    <property type="term" value="F:calcium ion binding"/>
    <property type="evidence" value="ECO:0007669"/>
    <property type="project" value="InterPro"/>
</dbReference>